<name>A0A9D4YHT4_PEA</name>
<dbReference type="EMBL" id="JAMSHJ010000002">
    <property type="protein sequence ID" value="KAI5437860.1"/>
    <property type="molecule type" value="Genomic_DNA"/>
</dbReference>
<accession>A0A9D4YHT4</accession>
<organism evidence="1 2">
    <name type="scientific">Pisum sativum</name>
    <name type="common">Garden pea</name>
    <name type="synonym">Lathyrus oleraceus</name>
    <dbReference type="NCBI Taxonomy" id="3888"/>
    <lineage>
        <taxon>Eukaryota</taxon>
        <taxon>Viridiplantae</taxon>
        <taxon>Streptophyta</taxon>
        <taxon>Embryophyta</taxon>
        <taxon>Tracheophyta</taxon>
        <taxon>Spermatophyta</taxon>
        <taxon>Magnoliopsida</taxon>
        <taxon>eudicotyledons</taxon>
        <taxon>Gunneridae</taxon>
        <taxon>Pentapetalae</taxon>
        <taxon>rosids</taxon>
        <taxon>fabids</taxon>
        <taxon>Fabales</taxon>
        <taxon>Fabaceae</taxon>
        <taxon>Papilionoideae</taxon>
        <taxon>50 kb inversion clade</taxon>
        <taxon>NPAAA clade</taxon>
        <taxon>Hologalegina</taxon>
        <taxon>IRL clade</taxon>
        <taxon>Fabeae</taxon>
        <taxon>Lathyrus</taxon>
    </lineage>
</organism>
<gene>
    <name evidence="1" type="ORF">KIW84_023829</name>
</gene>
<reference evidence="1 2" key="1">
    <citation type="journal article" date="2022" name="Nat. Genet.">
        <title>Improved pea reference genome and pan-genome highlight genomic features and evolutionary characteristics.</title>
        <authorList>
            <person name="Yang T."/>
            <person name="Liu R."/>
            <person name="Luo Y."/>
            <person name="Hu S."/>
            <person name="Wang D."/>
            <person name="Wang C."/>
            <person name="Pandey M.K."/>
            <person name="Ge S."/>
            <person name="Xu Q."/>
            <person name="Li N."/>
            <person name="Li G."/>
            <person name="Huang Y."/>
            <person name="Saxena R.K."/>
            <person name="Ji Y."/>
            <person name="Li M."/>
            <person name="Yan X."/>
            <person name="He Y."/>
            <person name="Liu Y."/>
            <person name="Wang X."/>
            <person name="Xiang C."/>
            <person name="Varshney R.K."/>
            <person name="Ding H."/>
            <person name="Gao S."/>
            <person name="Zong X."/>
        </authorList>
    </citation>
    <scope>NUCLEOTIDE SEQUENCE [LARGE SCALE GENOMIC DNA]</scope>
    <source>
        <strain evidence="1 2">cv. Zhongwan 6</strain>
    </source>
</reference>
<comment type="caution">
    <text evidence="1">The sequence shown here is derived from an EMBL/GenBank/DDBJ whole genome shotgun (WGS) entry which is preliminary data.</text>
</comment>
<dbReference type="Gramene" id="Psat02G0382900-T1">
    <property type="protein sequence ID" value="KAI5437860.1"/>
    <property type="gene ID" value="KIW84_023829"/>
</dbReference>
<sequence length="135" mass="15696">MPPKKVNYSEFVKMDAKVAALEGEISNVKSTFLDVQNAVKASHESLMAMFERSLGKTILEGEEFHQSIKKVELPYFNGEDPVGWISHADMYFRVRARRCWKGKVVRMEKEDLTDDYHWGRRIPPDPGFTTWVVMR</sequence>
<protein>
    <submittedName>
        <fullName evidence="1">Uncharacterized protein</fullName>
    </submittedName>
</protein>
<evidence type="ECO:0000313" key="2">
    <source>
        <dbReference type="Proteomes" id="UP001058974"/>
    </source>
</evidence>
<dbReference type="AlphaFoldDB" id="A0A9D4YHT4"/>
<proteinExistence type="predicted"/>
<keyword evidence="2" id="KW-1185">Reference proteome</keyword>
<evidence type="ECO:0000313" key="1">
    <source>
        <dbReference type="EMBL" id="KAI5437860.1"/>
    </source>
</evidence>
<dbReference type="Proteomes" id="UP001058974">
    <property type="component" value="Chromosome 2"/>
</dbReference>